<accession>A0A7S4S2V0</accession>
<dbReference type="GO" id="GO:0006900">
    <property type="term" value="P:vesicle budding from membrane"/>
    <property type="evidence" value="ECO:0007669"/>
    <property type="project" value="TreeGrafter"/>
</dbReference>
<proteinExistence type="predicted"/>
<feature type="compositionally biased region" description="Low complexity" evidence="2">
    <location>
        <begin position="197"/>
        <end position="229"/>
    </location>
</feature>
<dbReference type="InterPro" id="IPR005024">
    <property type="entry name" value="Snf7_fam"/>
</dbReference>
<evidence type="ECO:0000256" key="2">
    <source>
        <dbReference type="SAM" id="MobiDB-lite"/>
    </source>
</evidence>
<dbReference type="GO" id="GO:0005771">
    <property type="term" value="C:multivesicular body"/>
    <property type="evidence" value="ECO:0007669"/>
    <property type="project" value="TreeGrafter"/>
</dbReference>
<dbReference type="EMBL" id="HBNR01061472">
    <property type="protein sequence ID" value="CAE4630862.1"/>
    <property type="molecule type" value="Transcribed_RNA"/>
</dbReference>
<protein>
    <submittedName>
        <fullName evidence="3">Uncharacterized protein</fullName>
    </submittedName>
</protein>
<sequence>MSHGLRSMPWPFSSCMAVEQPKKETNPDLHVAVRRVDSQIMSLEQRIAEAEQEMRHLVAQGPGNAAAKQRALQAVKRKKMYEQQRDQLLGTQFNLETLAFQHDQAEITLATVNAMKNGHEQLKQQTEGLDAGRVDELRADMEDLAEDMKAINEVLSASAGVDGGEEEDALAAEYAKVEEELAAEALAAKHRAAAAEAAAAAAAAEEAAASSRGGTGQPQRQRQSAAAAWGRRDRTARYVA</sequence>
<gene>
    <name evidence="3" type="ORF">AMON00008_LOCUS43292</name>
</gene>
<dbReference type="Gene3D" id="6.10.140.1230">
    <property type="match status" value="1"/>
</dbReference>
<feature type="coiled-coil region" evidence="1">
    <location>
        <begin position="33"/>
        <end position="60"/>
    </location>
</feature>
<evidence type="ECO:0000313" key="3">
    <source>
        <dbReference type="EMBL" id="CAE4630862.1"/>
    </source>
</evidence>
<dbReference type="PANTHER" id="PTHR22761">
    <property type="entry name" value="CHARGED MULTIVESICULAR BODY PROTEIN"/>
    <property type="match status" value="1"/>
</dbReference>
<organism evidence="3">
    <name type="scientific">Alexandrium monilatum</name>
    <dbReference type="NCBI Taxonomy" id="311494"/>
    <lineage>
        <taxon>Eukaryota</taxon>
        <taxon>Sar</taxon>
        <taxon>Alveolata</taxon>
        <taxon>Dinophyceae</taxon>
        <taxon>Gonyaulacales</taxon>
        <taxon>Pyrocystaceae</taxon>
        <taxon>Alexandrium</taxon>
    </lineage>
</organism>
<name>A0A7S4S2V0_9DINO</name>
<feature type="region of interest" description="Disordered" evidence="2">
    <location>
        <begin position="197"/>
        <end position="240"/>
    </location>
</feature>
<feature type="compositionally biased region" description="Basic and acidic residues" evidence="2">
    <location>
        <begin position="230"/>
        <end position="240"/>
    </location>
</feature>
<evidence type="ECO:0000256" key="1">
    <source>
        <dbReference type="SAM" id="Coils"/>
    </source>
</evidence>
<dbReference type="GO" id="GO:0032511">
    <property type="term" value="P:late endosome to vacuole transport via multivesicular body sorting pathway"/>
    <property type="evidence" value="ECO:0007669"/>
    <property type="project" value="TreeGrafter"/>
</dbReference>
<dbReference type="AlphaFoldDB" id="A0A7S4S2V0"/>
<dbReference type="Pfam" id="PF03357">
    <property type="entry name" value="Snf7"/>
    <property type="match status" value="1"/>
</dbReference>
<keyword evidence="1" id="KW-0175">Coiled coil</keyword>
<reference evidence="3" key="1">
    <citation type="submission" date="2021-01" db="EMBL/GenBank/DDBJ databases">
        <authorList>
            <person name="Corre E."/>
            <person name="Pelletier E."/>
            <person name="Niang G."/>
            <person name="Scheremetjew M."/>
            <person name="Finn R."/>
            <person name="Kale V."/>
            <person name="Holt S."/>
            <person name="Cochrane G."/>
            <person name="Meng A."/>
            <person name="Brown T."/>
            <person name="Cohen L."/>
        </authorList>
    </citation>
    <scope>NUCLEOTIDE SEQUENCE</scope>
    <source>
        <strain evidence="3">CCMP3105</strain>
    </source>
</reference>